<dbReference type="Proteomes" id="UP000054321">
    <property type="component" value="Unassembled WGS sequence"/>
</dbReference>
<proteinExistence type="predicted"/>
<organism evidence="2 3">
    <name type="scientific">Oidiodendron maius (strain Zn)</name>
    <dbReference type="NCBI Taxonomy" id="913774"/>
    <lineage>
        <taxon>Eukaryota</taxon>
        <taxon>Fungi</taxon>
        <taxon>Dikarya</taxon>
        <taxon>Ascomycota</taxon>
        <taxon>Pezizomycotina</taxon>
        <taxon>Leotiomycetes</taxon>
        <taxon>Leotiomycetes incertae sedis</taxon>
        <taxon>Myxotrichaceae</taxon>
        <taxon>Oidiodendron</taxon>
    </lineage>
</organism>
<dbReference type="AlphaFoldDB" id="A0A0C3D0L2"/>
<feature type="domain" description="SnoaL-like" evidence="1">
    <location>
        <begin position="10"/>
        <end position="137"/>
    </location>
</feature>
<reference evidence="3" key="2">
    <citation type="submission" date="2015-01" db="EMBL/GenBank/DDBJ databases">
        <title>Evolutionary Origins and Diversification of the Mycorrhizal Mutualists.</title>
        <authorList>
            <consortium name="DOE Joint Genome Institute"/>
            <consortium name="Mycorrhizal Genomics Consortium"/>
            <person name="Kohler A."/>
            <person name="Kuo A."/>
            <person name="Nagy L.G."/>
            <person name="Floudas D."/>
            <person name="Copeland A."/>
            <person name="Barry K.W."/>
            <person name="Cichocki N."/>
            <person name="Veneault-Fourrey C."/>
            <person name="LaButti K."/>
            <person name="Lindquist E.A."/>
            <person name="Lipzen A."/>
            <person name="Lundell T."/>
            <person name="Morin E."/>
            <person name="Murat C."/>
            <person name="Riley R."/>
            <person name="Ohm R."/>
            <person name="Sun H."/>
            <person name="Tunlid A."/>
            <person name="Henrissat B."/>
            <person name="Grigoriev I.V."/>
            <person name="Hibbett D.S."/>
            <person name="Martin F."/>
        </authorList>
    </citation>
    <scope>NUCLEOTIDE SEQUENCE [LARGE SCALE GENOMIC DNA]</scope>
    <source>
        <strain evidence="3">Zn</strain>
    </source>
</reference>
<sequence>MAIEKRIQILLDKQEIYDLMCRYCRGCDRLDKELVMSCFWPGAVDIHVGKGGKMYTGTAEEFFDGEWEGFKEFTASQHHLCNHLCEVNGDKALAETYQFSLYWKAPGDDPKLNWFNSNRYIDRFERRNGEWRIIHRTLMRNFSFPIQPQGFPTKENGWPNLSQSHDDPAFCTLKQIDSDEHL</sequence>
<reference evidence="2 3" key="1">
    <citation type="submission" date="2014-04" db="EMBL/GenBank/DDBJ databases">
        <authorList>
            <consortium name="DOE Joint Genome Institute"/>
            <person name="Kuo A."/>
            <person name="Martino E."/>
            <person name="Perotto S."/>
            <person name="Kohler A."/>
            <person name="Nagy L.G."/>
            <person name="Floudas D."/>
            <person name="Copeland A."/>
            <person name="Barry K.W."/>
            <person name="Cichocki N."/>
            <person name="Veneault-Fourrey C."/>
            <person name="LaButti K."/>
            <person name="Lindquist E.A."/>
            <person name="Lipzen A."/>
            <person name="Lundell T."/>
            <person name="Morin E."/>
            <person name="Murat C."/>
            <person name="Sun H."/>
            <person name="Tunlid A."/>
            <person name="Henrissat B."/>
            <person name="Grigoriev I.V."/>
            <person name="Hibbett D.S."/>
            <person name="Martin F."/>
            <person name="Nordberg H.P."/>
            <person name="Cantor M.N."/>
            <person name="Hua S.X."/>
        </authorList>
    </citation>
    <scope>NUCLEOTIDE SEQUENCE [LARGE SCALE GENOMIC DNA]</scope>
    <source>
        <strain evidence="2 3">Zn</strain>
    </source>
</reference>
<dbReference type="InParanoid" id="A0A0C3D0L2"/>
<accession>A0A0C3D0L2</accession>
<dbReference type="EMBL" id="KN832887">
    <property type="protein sequence ID" value="KIM95447.1"/>
    <property type="molecule type" value="Genomic_DNA"/>
</dbReference>
<name>A0A0C3D0L2_OIDMZ</name>
<dbReference type="OrthoDB" id="3912254at2759"/>
<evidence type="ECO:0000259" key="1">
    <source>
        <dbReference type="Pfam" id="PF13577"/>
    </source>
</evidence>
<evidence type="ECO:0000313" key="3">
    <source>
        <dbReference type="Proteomes" id="UP000054321"/>
    </source>
</evidence>
<protein>
    <recommendedName>
        <fullName evidence="1">SnoaL-like domain-containing protein</fullName>
    </recommendedName>
</protein>
<dbReference type="SUPFAM" id="SSF54427">
    <property type="entry name" value="NTF2-like"/>
    <property type="match status" value="1"/>
</dbReference>
<evidence type="ECO:0000313" key="2">
    <source>
        <dbReference type="EMBL" id="KIM95447.1"/>
    </source>
</evidence>
<dbReference type="InterPro" id="IPR037401">
    <property type="entry name" value="SnoaL-like"/>
</dbReference>
<gene>
    <name evidence="2" type="ORF">OIDMADRAFT_59913</name>
</gene>
<dbReference type="HOGENOM" id="CLU_106738_0_0_1"/>
<dbReference type="InterPro" id="IPR032710">
    <property type="entry name" value="NTF2-like_dom_sf"/>
</dbReference>
<dbReference type="Gene3D" id="3.10.450.50">
    <property type="match status" value="1"/>
</dbReference>
<keyword evidence="3" id="KW-1185">Reference proteome</keyword>
<dbReference type="Pfam" id="PF13577">
    <property type="entry name" value="SnoaL_4"/>
    <property type="match status" value="1"/>
</dbReference>